<gene>
    <name evidence="1" type="ORF">B0A55_09350</name>
</gene>
<protein>
    <submittedName>
        <fullName evidence="1">Uncharacterized protein</fullName>
    </submittedName>
</protein>
<proteinExistence type="predicted"/>
<keyword evidence="2" id="KW-1185">Reference proteome</keyword>
<evidence type="ECO:0000313" key="1">
    <source>
        <dbReference type="EMBL" id="TKA64643.1"/>
    </source>
</evidence>
<dbReference type="Proteomes" id="UP000309340">
    <property type="component" value="Unassembled WGS sequence"/>
</dbReference>
<accession>A0A4U0WQD0</accession>
<reference evidence="1 2" key="1">
    <citation type="submission" date="2017-03" db="EMBL/GenBank/DDBJ databases">
        <title>Genomes of endolithic fungi from Antarctica.</title>
        <authorList>
            <person name="Coleine C."/>
            <person name="Masonjones S."/>
            <person name="Stajich J.E."/>
        </authorList>
    </citation>
    <scope>NUCLEOTIDE SEQUENCE [LARGE SCALE GENOMIC DNA]</scope>
    <source>
        <strain evidence="1 2">CCFEE 5184</strain>
    </source>
</reference>
<comment type="caution">
    <text evidence="1">The sequence shown here is derived from an EMBL/GenBank/DDBJ whole genome shotgun (WGS) entry which is preliminary data.</text>
</comment>
<dbReference type="AlphaFoldDB" id="A0A4U0WQD0"/>
<organism evidence="1 2">
    <name type="scientific">Friedmanniomyces simplex</name>
    <dbReference type="NCBI Taxonomy" id="329884"/>
    <lineage>
        <taxon>Eukaryota</taxon>
        <taxon>Fungi</taxon>
        <taxon>Dikarya</taxon>
        <taxon>Ascomycota</taxon>
        <taxon>Pezizomycotina</taxon>
        <taxon>Dothideomycetes</taxon>
        <taxon>Dothideomycetidae</taxon>
        <taxon>Mycosphaerellales</taxon>
        <taxon>Teratosphaeriaceae</taxon>
        <taxon>Friedmanniomyces</taxon>
    </lineage>
</organism>
<sequence length="100" mass="11657">MQHSNMSHQPFADWPLGVQLVYRRQDPTRWQQHQAYDRAYYRLRPSQANGYAHSRANPQQYGRPILKYHTDQTTPALSVKTSGQLSTTWTIHIRANIPPA</sequence>
<name>A0A4U0WQD0_9PEZI</name>
<dbReference type="EMBL" id="NAJQ01000814">
    <property type="protein sequence ID" value="TKA64643.1"/>
    <property type="molecule type" value="Genomic_DNA"/>
</dbReference>
<evidence type="ECO:0000313" key="2">
    <source>
        <dbReference type="Proteomes" id="UP000309340"/>
    </source>
</evidence>